<proteinExistence type="predicted"/>
<reference evidence="2" key="1">
    <citation type="submission" date="2023-01" db="EMBL/GenBank/DDBJ databases">
        <title>Human gut microbiome strain richness.</title>
        <authorList>
            <person name="Chen-Liaw A."/>
        </authorList>
    </citation>
    <scope>NUCLEOTIDE SEQUENCE</scope>
    <source>
        <strain evidence="2">D8_m1001271B151109d0_201107</strain>
    </source>
</reference>
<name>A0AAW6CRT6_9FIRM</name>
<evidence type="ECO:0000313" key="2">
    <source>
        <dbReference type="EMBL" id="MDB7982588.1"/>
    </source>
</evidence>
<feature type="transmembrane region" description="Helical" evidence="1">
    <location>
        <begin position="226"/>
        <end position="249"/>
    </location>
</feature>
<keyword evidence="1" id="KW-0812">Transmembrane</keyword>
<dbReference type="AlphaFoldDB" id="A0AAW6CRT6"/>
<feature type="transmembrane region" description="Helical" evidence="1">
    <location>
        <begin position="184"/>
        <end position="206"/>
    </location>
</feature>
<evidence type="ECO:0000256" key="1">
    <source>
        <dbReference type="SAM" id="Phobius"/>
    </source>
</evidence>
<keyword evidence="1" id="KW-0472">Membrane</keyword>
<feature type="transmembrane region" description="Helical" evidence="1">
    <location>
        <begin position="105"/>
        <end position="126"/>
    </location>
</feature>
<feature type="transmembrane region" description="Helical" evidence="1">
    <location>
        <begin position="72"/>
        <end position="93"/>
    </location>
</feature>
<gene>
    <name evidence="2" type="ORF">PND82_07145</name>
</gene>
<accession>A0AAW6CRT6</accession>
<protein>
    <recommendedName>
        <fullName evidence="4">Transmembrane protein</fullName>
    </recommendedName>
</protein>
<evidence type="ECO:0008006" key="4">
    <source>
        <dbReference type="Google" id="ProtNLM"/>
    </source>
</evidence>
<evidence type="ECO:0000313" key="3">
    <source>
        <dbReference type="Proteomes" id="UP001212981"/>
    </source>
</evidence>
<keyword evidence="1" id="KW-1133">Transmembrane helix</keyword>
<comment type="caution">
    <text evidence="2">The sequence shown here is derived from an EMBL/GenBank/DDBJ whole genome shotgun (WGS) entry which is preliminary data.</text>
</comment>
<dbReference type="EMBL" id="JAQLXO010000011">
    <property type="protein sequence ID" value="MDB7982588.1"/>
    <property type="molecule type" value="Genomic_DNA"/>
</dbReference>
<feature type="transmembrane region" description="Helical" evidence="1">
    <location>
        <begin position="38"/>
        <end position="60"/>
    </location>
</feature>
<organism evidence="2 3">
    <name type="scientific">Faecalicoccus pleomorphus</name>
    <dbReference type="NCBI Taxonomy" id="1323"/>
    <lineage>
        <taxon>Bacteria</taxon>
        <taxon>Bacillati</taxon>
        <taxon>Bacillota</taxon>
        <taxon>Erysipelotrichia</taxon>
        <taxon>Erysipelotrichales</taxon>
        <taxon>Erysipelotrichaceae</taxon>
        <taxon>Faecalicoccus</taxon>
    </lineage>
</organism>
<feature type="transmembrane region" description="Helical" evidence="1">
    <location>
        <begin position="138"/>
        <end position="164"/>
    </location>
</feature>
<dbReference type="Proteomes" id="UP001212981">
    <property type="component" value="Unassembled WGS sequence"/>
</dbReference>
<sequence length="269" mass="31317">MNFRQSLNGTLDSNRTINRYDKLNQKTKAIRKQCWKRLLYSLFLGSFLTIFFNFITSVVGYGDAMRSLACTVIQYILIIFINNLMFSSFMSCISQKCKESVFIHYIHFLVPQLVCGLILTVIQIIITNLLSTFAFFDSHIYIVISLIISLYFTLMNAMVSYQIFKEEKSISTILKKAFQILKNYWKELFLLSLMFITWSFFANIIVSQLIYEVMQSVNFTGNVFHVLLYLHEYSLLSIVVLFYIINFLFGGFLEIKVLLAAAFLVNNSD</sequence>
<dbReference type="RefSeq" id="WP_272002491.1">
    <property type="nucleotide sequence ID" value="NZ_JAQLXO010000011.1"/>
</dbReference>